<dbReference type="Proteomes" id="UP000255467">
    <property type="component" value="Unassembled WGS sequence"/>
</dbReference>
<dbReference type="PANTHER" id="PTHR30055">
    <property type="entry name" value="HTH-TYPE TRANSCRIPTIONAL REGULATOR RUTR"/>
    <property type="match status" value="1"/>
</dbReference>
<dbReference type="Pfam" id="PF00440">
    <property type="entry name" value="TetR_N"/>
    <property type="match status" value="1"/>
</dbReference>
<dbReference type="InterPro" id="IPR001647">
    <property type="entry name" value="HTH_TetR"/>
</dbReference>
<keyword evidence="2 4" id="KW-0238">DNA-binding</keyword>
<accession>A0A378YEJ2</accession>
<dbReference type="EMBL" id="UGRY01000002">
    <property type="protein sequence ID" value="SUA75288.1"/>
    <property type="molecule type" value="Genomic_DNA"/>
</dbReference>
<dbReference type="InterPro" id="IPR050109">
    <property type="entry name" value="HTH-type_TetR-like_transc_reg"/>
</dbReference>
<evidence type="ECO:0000256" key="3">
    <source>
        <dbReference type="ARBA" id="ARBA00023163"/>
    </source>
</evidence>
<dbReference type="SUPFAM" id="SSF48498">
    <property type="entry name" value="Tetracyclin repressor-like, C-terminal domain"/>
    <property type="match status" value="1"/>
</dbReference>
<organism evidence="6 7">
    <name type="scientific">Nocardia otitidiscaviarum</name>
    <dbReference type="NCBI Taxonomy" id="1823"/>
    <lineage>
        <taxon>Bacteria</taxon>
        <taxon>Bacillati</taxon>
        <taxon>Actinomycetota</taxon>
        <taxon>Actinomycetes</taxon>
        <taxon>Mycobacteriales</taxon>
        <taxon>Nocardiaceae</taxon>
        <taxon>Nocardia</taxon>
    </lineage>
</organism>
<protein>
    <submittedName>
        <fullName evidence="6">DNA-binding transcriptional repressor AcrR</fullName>
    </submittedName>
</protein>
<dbReference type="AlphaFoldDB" id="A0A378YEJ2"/>
<evidence type="ECO:0000313" key="6">
    <source>
        <dbReference type="EMBL" id="SUA75288.1"/>
    </source>
</evidence>
<sequence>MSPGPRRRADAERSRTAILDAATRLLAERPDAGLAAVAAAAGVTRQTIYAHFSSREELLTAVVERTTAATVAAMAAADLDSGSAVDALLRILDVGWRAFEAHPTLQLIAPTAPEESRELHNPVLDHLLPLLRRGQRQGEFDSAATPEWLAAAIVALSHAAGAEVTAGRMGQPAAERALRRSVLRLVGGEREGR</sequence>
<dbReference type="GO" id="GO:0003700">
    <property type="term" value="F:DNA-binding transcription factor activity"/>
    <property type="evidence" value="ECO:0007669"/>
    <property type="project" value="TreeGrafter"/>
</dbReference>
<keyword evidence="7" id="KW-1185">Reference proteome</keyword>
<reference evidence="6 7" key="1">
    <citation type="submission" date="2018-06" db="EMBL/GenBank/DDBJ databases">
        <authorList>
            <consortium name="Pathogen Informatics"/>
            <person name="Doyle S."/>
        </authorList>
    </citation>
    <scope>NUCLEOTIDE SEQUENCE [LARGE SCALE GENOMIC DNA]</scope>
    <source>
        <strain evidence="6 7">NCTC1934</strain>
    </source>
</reference>
<dbReference type="InterPro" id="IPR009057">
    <property type="entry name" value="Homeodomain-like_sf"/>
</dbReference>
<dbReference type="OrthoDB" id="3869819at2"/>
<dbReference type="RefSeq" id="WP_039808750.1">
    <property type="nucleotide sequence ID" value="NZ_UGRY01000002.1"/>
</dbReference>
<evidence type="ECO:0000313" key="7">
    <source>
        <dbReference type="Proteomes" id="UP000255467"/>
    </source>
</evidence>
<evidence type="ECO:0000256" key="1">
    <source>
        <dbReference type="ARBA" id="ARBA00023015"/>
    </source>
</evidence>
<dbReference type="InterPro" id="IPR036271">
    <property type="entry name" value="Tet_transcr_reg_TetR-rel_C_sf"/>
</dbReference>
<feature type="domain" description="HTH tetR-type" evidence="5">
    <location>
        <begin position="12"/>
        <end position="70"/>
    </location>
</feature>
<dbReference type="PANTHER" id="PTHR30055:SF234">
    <property type="entry name" value="HTH-TYPE TRANSCRIPTIONAL REGULATOR BETI"/>
    <property type="match status" value="1"/>
</dbReference>
<evidence type="ECO:0000256" key="2">
    <source>
        <dbReference type="ARBA" id="ARBA00023125"/>
    </source>
</evidence>
<evidence type="ECO:0000259" key="5">
    <source>
        <dbReference type="PROSITE" id="PS50977"/>
    </source>
</evidence>
<dbReference type="PROSITE" id="PS50977">
    <property type="entry name" value="HTH_TETR_2"/>
    <property type="match status" value="1"/>
</dbReference>
<dbReference type="GO" id="GO:0000976">
    <property type="term" value="F:transcription cis-regulatory region binding"/>
    <property type="evidence" value="ECO:0007669"/>
    <property type="project" value="TreeGrafter"/>
</dbReference>
<name>A0A378YEJ2_9NOCA</name>
<gene>
    <name evidence="6" type="ORF">NCTC1934_02007</name>
</gene>
<dbReference type="Gene3D" id="1.10.357.10">
    <property type="entry name" value="Tetracycline Repressor, domain 2"/>
    <property type="match status" value="1"/>
</dbReference>
<proteinExistence type="predicted"/>
<dbReference type="SUPFAM" id="SSF46689">
    <property type="entry name" value="Homeodomain-like"/>
    <property type="match status" value="1"/>
</dbReference>
<feature type="DNA-binding region" description="H-T-H motif" evidence="4">
    <location>
        <begin position="33"/>
        <end position="52"/>
    </location>
</feature>
<keyword evidence="3" id="KW-0804">Transcription</keyword>
<dbReference type="STRING" id="1406858.GCA_000710895_00270"/>
<evidence type="ECO:0000256" key="4">
    <source>
        <dbReference type="PROSITE-ProRule" id="PRU00335"/>
    </source>
</evidence>
<keyword evidence="1" id="KW-0805">Transcription regulation</keyword>